<dbReference type="KEGG" id="msq:BKP64_05385"/>
<evidence type="ECO:0000313" key="2">
    <source>
        <dbReference type="Proteomes" id="UP000177445"/>
    </source>
</evidence>
<accession>A0A1D9GJ61</accession>
<dbReference type="AlphaFoldDB" id="A0A1D9GJ61"/>
<protein>
    <submittedName>
        <fullName evidence="1">Uncharacterized protein</fullName>
    </submittedName>
</protein>
<dbReference type="EMBL" id="CP017715">
    <property type="protein sequence ID" value="AOY87649.1"/>
    <property type="molecule type" value="Genomic_DNA"/>
</dbReference>
<sequence>MPAGGFRGVIIPVKMPIDDCQKLNSPVNPVERIAYLKNQTNVCLKFGPSFGIVRVDQNIVCFESFFSIVSLPFPVNTGKLAETLVLTLHLRLLILLTVASIISAH</sequence>
<name>A0A1D9GJ61_9GAMM</name>
<organism evidence="1 2">
    <name type="scientific">Marinobacter salinus</name>
    <dbReference type="NCBI Taxonomy" id="1874317"/>
    <lineage>
        <taxon>Bacteria</taxon>
        <taxon>Pseudomonadati</taxon>
        <taxon>Pseudomonadota</taxon>
        <taxon>Gammaproteobacteria</taxon>
        <taxon>Pseudomonadales</taxon>
        <taxon>Marinobacteraceae</taxon>
        <taxon>Marinobacter</taxon>
    </lineage>
</organism>
<evidence type="ECO:0000313" key="1">
    <source>
        <dbReference type="EMBL" id="AOY87649.1"/>
    </source>
</evidence>
<dbReference type="STRING" id="1874317.BKP64_05385"/>
<gene>
    <name evidence="1" type="ORF">BKP64_05385</name>
</gene>
<reference evidence="1 2" key="1">
    <citation type="submission" date="2016-10" db="EMBL/GenBank/DDBJ databases">
        <title>Marinobacter salinus sp. nov., a moderately halophilic bacterium isolated from a tidal flat environment.</title>
        <authorList>
            <person name="Park S.-J."/>
        </authorList>
    </citation>
    <scope>NUCLEOTIDE SEQUENCE [LARGE SCALE GENOMIC DNA]</scope>
    <source>
        <strain evidence="1 2">Hb8</strain>
    </source>
</reference>
<keyword evidence="2" id="KW-1185">Reference proteome</keyword>
<dbReference type="Proteomes" id="UP000177445">
    <property type="component" value="Chromosome"/>
</dbReference>
<proteinExistence type="predicted"/>